<keyword evidence="6" id="KW-1185">Reference proteome</keyword>
<dbReference type="EMBL" id="JAPHEH010000001">
    <property type="protein sequence ID" value="MDG4475276.1"/>
    <property type="molecule type" value="Genomic_DNA"/>
</dbReference>
<dbReference type="GO" id="GO:0052621">
    <property type="term" value="F:diguanylate cyclase activity"/>
    <property type="evidence" value="ECO:0007669"/>
    <property type="project" value="UniProtKB-EC"/>
</dbReference>
<dbReference type="InterPro" id="IPR013656">
    <property type="entry name" value="PAS_4"/>
</dbReference>
<keyword evidence="1" id="KW-0812">Transmembrane</keyword>
<dbReference type="InterPro" id="IPR000014">
    <property type="entry name" value="PAS"/>
</dbReference>
<dbReference type="Proteomes" id="UP001154240">
    <property type="component" value="Unassembled WGS sequence"/>
</dbReference>
<feature type="domain" description="PAS" evidence="2">
    <location>
        <begin position="471"/>
        <end position="525"/>
    </location>
</feature>
<dbReference type="NCBIfam" id="TIGR00229">
    <property type="entry name" value="sensory_box"/>
    <property type="match status" value="2"/>
</dbReference>
<dbReference type="SUPFAM" id="SSF55073">
    <property type="entry name" value="Nucleotide cyclase"/>
    <property type="match status" value="1"/>
</dbReference>
<dbReference type="InterPro" id="IPR001610">
    <property type="entry name" value="PAC"/>
</dbReference>
<evidence type="ECO:0000259" key="4">
    <source>
        <dbReference type="PROSITE" id="PS50887"/>
    </source>
</evidence>
<accession>A0A9X4MDC5</accession>
<dbReference type="InterPro" id="IPR043128">
    <property type="entry name" value="Rev_trsase/Diguanyl_cyclase"/>
</dbReference>
<reference evidence="5" key="1">
    <citation type="journal article" date="2022" name="bioRxiv">
        <title>Thiovibrio frasassiensisgen. nov., sp. nov., an autotrophic, elemental sulfur disproportionating bacterium isolated from sulfidic karst sediment, and proposal of Thiovibrionaceae fam. nov.</title>
        <authorList>
            <person name="Aronson H."/>
            <person name="Thomas C."/>
            <person name="Bhattacharyya M."/>
            <person name="Eckstein S."/>
            <person name="Jensen S."/>
            <person name="Barco R."/>
            <person name="Macalady J."/>
            <person name="Amend J."/>
        </authorList>
    </citation>
    <scope>NUCLEOTIDE SEQUENCE</scope>
    <source>
        <strain evidence="5">RS19-109</strain>
    </source>
</reference>
<keyword evidence="1" id="KW-0472">Membrane</keyword>
<dbReference type="SMART" id="SM00267">
    <property type="entry name" value="GGDEF"/>
    <property type="match status" value="1"/>
</dbReference>
<organism evidence="5 6">
    <name type="scientific">Thiovibrio frasassiensis</name>
    <dbReference type="NCBI Taxonomy" id="2984131"/>
    <lineage>
        <taxon>Bacteria</taxon>
        <taxon>Pseudomonadati</taxon>
        <taxon>Thermodesulfobacteriota</taxon>
        <taxon>Desulfobulbia</taxon>
        <taxon>Desulfobulbales</taxon>
        <taxon>Thiovibrionaceae</taxon>
        <taxon>Thiovibrio</taxon>
    </lineage>
</organism>
<dbReference type="AlphaFoldDB" id="A0A9X4MDC5"/>
<reference evidence="5" key="2">
    <citation type="submission" date="2022-10" db="EMBL/GenBank/DDBJ databases">
        <authorList>
            <person name="Aronson H.S."/>
        </authorList>
    </citation>
    <scope>NUCLEOTIDE SEQUENCE</scope>
    <source>
        <strain evidence="5">RS19-109</strain>
    </source>
</reference>
<dbReference type="EC" id="2.7.7.65" evidence="5"/>
<dbReference type="PANTHER" id="PTHR44757:SF2">
    <property type="entry name" value="BIOFILM ARCHITECTURE MAINTENANCE PROTEIN MBAA"/>
    <property type="match status" value="1"/>
</dbReference>
<dbReference type="Gene3D" id="3.30.70.270">
    <property type="match status" value="1"/>
</dbReference>
<dbReference type="SUPFAM" id="SSF55785">
    <property type="entry name" value="PYP-like sensor domain (PAS domain)"/>
    <property type="match status" value="2"/>
</dbReference>
<dbReference type="SMART" id="SM00086">
    <property type="entry name" value="PAC"/>
    <property type="match status" value="2"/>
</dbReference>
<feature type="domain" description="GGDEF" evidence="4">
    <location>
        <begin position="628"/>
        <end position="763"/>
    </location>
</feature>
<dbReference type="NCBIfam" id="TIGR00254">
    <property type="entry name" value="GGDEF"/>
    <property type="match status" value="1"/>
</dbReference>
<feature type="transmembrane region" description="Helical" evidence="1">
    <location>
        <begin position="283"/>
        <end position="304"/>
    </location>
</feature>
<protein>
    <submittedName>
        <fullName evidence="5">Diguanylate cyclase</fullName>
        <ecNumber evidence="5">2.7.7.65</ecNumber>
    </submittedName>
</protein>
<feature type="transmembrane region" description="Helical" evidence="1">
    <location>
        <begin position="316"/>
        <end position="336"/>
    </location>
</feature>
<evidence type="ECO:0000313" key="5">
    <source>
        <dbReference type="EMBL" id="MDG4475276.1"/>
    </source>
</evidence>
<dbReference type="InterPro" id="IPR000700">
    <property type="entry name" value="PAS-assoc_C"/>
</dbReference>
<dbReference type="Pfam" id="PF00990">
    <property type="entry name" value="GGDEF"/>
    <property type="match status" value="1"/>
</dbReference>
<dbReference type="Gene3D" id="3.30.450.20">
    <property type="entry name" value="PAS domain"/>
    <property type="match status" value="2"/>
</dbReference>
<dbReference type="Pfam" id="PF08448">
    <property type="entry name" value="PAS_4"/>
    <property type="match status" value="1"/>
</dbReference>
<dbReference type="InterPro" id="IPR035965">
    <property type="entry name" value="PAS-like_dom_sf"/>
</dbReference>
<dbReference type="InterPro" id="IPR052155">
    <property type="entry name" value="Biofilm_reg_signaling"/>
</dbReference>
<gene>
    <name evidence="5" type="ORF">OLX77_03765</name>
</gene>
<dbReference type="PROSITE" id="PS50887">
    <property type="entry name" value="GGDEF"/>
    <property type="match status" value="1"/>
</dbReference>
<dbReference type="PROSITE" id="PS50112">
    <property type="entry name" value="PAS"/>
    <property type="match status" value="2"/>
</dbReference>
<proteinExistence type="predicted"/>
<sequence length="763" mass="85477">MIRKKILLYLLVFLCIEGGLFTLLFWGKQRAEQRYVESVLIHHQGEYDANLASFARLARFTAQEIFMRPEVVAIFAQAAKANGQERDRLRQAMYTRLLPSYDNLTQEYFRQVHYHFADGTSFLRMHLPERFADDLFASRPSVRIANTEKRQVEGFEVGRDYHAFRHIFPLQKEGNHLGTVEVSEPFFVISKALRQIYREEYFLILKESLLQESLTPQGLKNYVASSLVAGYLQENADLAGASGGYLDSDLIARINKPLRAKISGKLEAGKPFAQSVLLDGQDYLVIFLPVVEIGGQVAGFLVSYGGDLPLTSLRHGYLLAQLLVTLLLVLLFALHLRDTRKIDGQLGFQRQLLEGIPLPICLKDRAGIMLSCNQAFAEMSRLPREKIIGQLNASLIDPQVAEQQQALDKKVIDSGKKQQEEVHISYPDGSSRDLLVVKAPFVDEDGRVAGIIGSSVDITGQKKYAAELQQAHAELDQIFNTAANGMRVVDLSDRVIRANQTFCALVGLTEQEVVGRKCYETFSGPACQTERCPRARIMQGALRLEVEAVKYLPSGRKLDCLVTSTPYYGANGQLIGIIEDFKDITHYKELEQRLREIAITDELTGLFNRRGFLTLAEKQLGNGLRAEHDMFLIFADLDNMKEINDTLGHETGDLALATAAAILRTTFRQADILARLGGDEFAVFISCKPGTDSEQAIVSRLEANIAQENRDGKRPFPVAISFGVVRFNEGETLGQLMIRADVLMYDSKLRSKLSKNEERAKQG</sequence>
<dbReference type="PANTHER" id="PTHR44757">
    <property type="entry name" value="DIGUANYLATE CYCLASE DGCP"/>
    <property type="match status" value="1"/>
</dbReference>
<evidence type="ECO:0000259" key="2">
    <source>
        <dbReference type="PROSITE" id="PS50112"/>
    </source>
</evidence>
<dbReference type="SMART" id="SM00091">
    <property type="entry name" value="PAS"/>
    <property type="match status" value="2"/>
</dbReference>
<dbReference type="CDD" id="cd00130">
    <property type="entry name" value="PAS"/>
    <property type="match status" value="2"/>
</dbReference>
<feature type="domain" description="PAS" evidence="2">
    <location>
        <begin position="350"/>
        <end position="415"/>
    </location>
</feature>
<evidence type="ECO:0000313" key="6">
    <source>
        <dbReference type="Proteomes" id="UP001154240"/>
    </source>
</evidence>
<dbReference type="CDD" id="cd01949">
    <property type="entry name" value="GGDEF"/>
    <property type="match status" value="1"/>
</dbReference>
<dbReference type="PROSITE" id="PS50113">
    <property type="entry name" value="PAC"/>
    <property type="match status" value="2"/>
</dbReference>
<evidence type="ECO:0000256" key="1">
    <source>
        <dbReference type="SAM" id="Phobius"/>
    </source>
</evidence>
<dbReference type="Pfam" id="PF14827">
    <property type="entry name" value="dCache_3"/>
    <property type="match status" value="1"/>
</dbReference>
<dbReference type="InterPro" id="IPR029787">
    <property type="entry name" value="Nucleotide_cyclase"/>
</dbReference>
<keyword evidence="5" id="KW-0548">Nucleotidyltransferase</keyword>
<dbReference type="InterPro" id="IPR029150">
    <property type="entry name" value="dCache_3"/>
</dbReference>
<feature type="domain" description="PAC" evidence="3">
    <location>
        <begin position="418"/>
        <end position="470"/>
    </location>
</feature>
<evidence type="ECO:0000259" key="3">
    <source>
        <dbReference type="PROSITE" id="PS50113"/>
    </source>
</evidence>
<name>A0A9X4MDC5_9BACT</name>
<dbReference type="Pfam" id="PF13426">
    <property type="entry name" value="PAS_9"/>
    <property type="match status" value="1"/>
</dbReference>
<dbReference type="RefSeq" id="WP_307632251.1">
    <property type="nucleotide sequence ID" value="NZ_JAPHEH010000001.1"/>
</dbReference>
<feature type="domain" description="PAC" evidence="3">
    <location>
        <begin position="542"/>
        <end position="596"/>
    </location>
</feature>
<comment type="caution">
    <text evidence="5">The sequence shown here is derived from an EMBL/GenBank/DDBJ whole genome shotgun (WGS) entry which is preliminary data.</text>
</comment>
<dbReference type="InterPro" id="IPR000160">
    <property type="entry name" value="GGDEF_dom"/>
</dbReference>
<feature type="transmembrane region" description="Helical" evidence="1">
    <location>
        <begin position="6"/>
        <end position="26"/>
    </location>
</feature>
<keyword evidence="5" id="KW-0808">Transferase</keyword>
<keyword evidence="1" id="KW-1133">Transmembrane helix</keyword>